<dbReference type="KEGG" id="dps:DP2145"/>
<evidence type="ECO:0000313" key="2">
    <source>
        <dbReference type="EMBL" id="CAG36874.1"/>
    </source>
</evidence>
<organism evidence="2 3">
    <name type="scientific">Desulfotalea psychrophila (strain LSv54 / DSM 12343)</name>
    <dbReference type="NCBI Taxonomy" id="177439"/>
    <lineage>
        <taxon>Bacteria</taxon>
        <taxon>Pseudomonadati</taxon>
        <taxon>Thermodesulfobacteriota</taxon>
        <taxon>Desulfobulbia</taxon>
        <taxon>Desulfobulbales</taxon>
        <taxon>Desulfocapsaceae</taxon>
        <taxon>Desulfotalea</taxon>
    </lineage>
</organism>
<accession>Q6ALA1</accession>
<keyword evidence="1" id="KW-0812">Transmembrane</keyword>
<keyword evidence="3" id="KW-1185">Reference proteome</keyword>
<dbReference type="HOGENOM" id="CLU_2492806_0_0_7"/>
<dbReference type="STRING" id="177439.DP2145"/>
<feature type="transmembrane region" description="Helical" evidence="1">
    <location>
        <begin position="65"/>
        <end position="85"/>
    </location>
</feature>
<keyword evidence="1" id="KW-0472">Membrane</keyword>
<keyword evidence="1" id="KW-1133">Transmembrane helix</keyword>
<name>Q6ALA1_DESPS</name>
<gene>
    <name evidence="2" type="ordered locus">DP2145</name>
</gene>
<dbReference type="AlphaFoldDB" id="Q6ALA1"/>
<evidence type="ECO:0000256" key="1">
    <source>
        <dbReference type="SAM" id="Phobius"/>
    </source>
</evidence>
<dbReference type="Proteomes" id="UP000000602">
    <property type="component" value="Chromosome"/>
</dbReference>
<sequence length="86" mass="9245">MKKGFHLSCLLNTVQLLSKAASRSSRSVSSRGALGASQILKYIFAKSADLTKATISLLNERCGHLVFIIVAQCIAISVCNVFISLM</sequence>
<proteinExistence type="predicted"/>
<dbReference type="EMBL" id="CR522870">
    <property type="protein sequence ID" value="CAG36874.1"/>
    <property type="molecule type" value="Genomic_DNA"/>
</dbReference>
<protein>
    <submittedName>
        <fullName evidence="2">Uncharacterized protein</fullName>
    </submittedName>
</protein>
<reference evidence="3" key="1">
    <citation type="journal article" date="2004" name="Environ. Microbiol.">
        <title>The genome of Desulfotalea psychrophila, a sulfate-reducing bacterium from permanently cold Arctic sediments.</title>
        <authorList>
            <person name="Rabus R."/>
            <person name="Ruepp A."/>
            <person name="Frickey T."/>
            <person name="Rattei T."/>
            <person name="Fartmann B."/>
            <person name="Stark M."/>
            <person name="Bauer M."/>
            <person name="Zibat A."/>
            <person name="Lombardot T."/>
            <person name="Becker I."/>
            <person name="Amann J."/>
            <person name="Gellner K."/>
            <person name="Teeling H."/>
            <person name="Leuschner W.D."/>
            <person name="Gloeckner F.-O."/>
            <person name="Lupas A.N."/>
            <person name="Amann R."/>
            <person name="Klenk H.-P."/>
        </authorList>
    </citation>
    <scope>NUCLEOTIDE SEQUENCE [LARGE SCALE GENOMIC DNA]</scope>
    <source>
        <strain evidence="3">DSM 12343 / LSv54</strain>
    </source>
</reference>
<evidence type="ECO:0000313" key="3">
    <source>
        <dbReference type="Proteomes" id="UP000000602"/>
    </source>
</evidence>